<dbReference type="GO" id="GO:0004672">
    <property type="term" value="F:protein kinase activity"/>
    <property type="evidence" value="ECO:0007669"/>
    <property type="project" value="InterPro"/>
</dbReference>
<dbReference type="InterPro" id="IPR051177">
    <property type="entry name" value="CIK-Related_Protein"/>
</dbReference>
<dbReference type="OMA" id="NDTSWAG"/>
<evidence type="ECO:0000313" key="4">
    <source>
        <dbReference type="Proteomes" id="UP000001064"/>
    </source>
</evidence>
<dbReference type="SMART" id="SM00220">
    <property type="entry name" value="S_TKc"/>
    <property type="match status" value="1"/>
</dbReference>
<gene>
    <name evidence="3" type="ORF">DICPUDRAFT_55347</name>
</gene>
<dbReference type="InterPro" id="IPR016024">
    <property type="entry name" value="ARM-type_fold"/>
</dbReference>
<dbReference type="Gene3D" id="3.30.200.20">
    <property type="entry name" value="Phosphorylase Kinase, domain 1"/>
    <property type="match status" value="1"/>
</dbReference>
<evidence type="ECO:0000313" key="3">
    <source>
        <dbReference type="EMBL" id="EGC35135.1"/>
    </source>
</evidence>
<dbReference type="STRING" id="5786.F0ZLP5"/>
<dbReference type="InterPro" id="IPR011989">
    <property type="entry name" value="ARM-like"/>
</dbReference>
<organism evidence="3 4">
    <name type="scientific">Dictyostelium purpureum</name>
    <name type="common">Slime mold</name>
    <dbReference type="NCBI Taxonomy" id="5786"/>
    <lineage>
        <taxon>Eukaryota</taxon>
        <taxon>Amoebozoa</taxon>
        <taxon>Evosea</taxon>
        <taxon>Eumycetozoa</taxon>
        <taxon>Dictyostelia</taxon>
        <taxon>Dictyosteliales</taxon>
        <taxon>Dictyosteliaceae</taxon>
        <taxon>Dictyostelium</taxon>
    </lineage>
</organism>
<dbReference type="VEuPathDB" id="AmoebaDB:DICPUDRAFT_55347"/>
<dbReference type="PANTHER" id="PTHR12984:SF3">
    <property type="entry name" value="N-TERMINAL KINASE-LIKE PROTEIN"/>
    <property type="match status" value="1"/>
</dbReference>
<dbReference type="InterPro" id="IPR011009">
    <property type="entry name" value="Kinase-like_dom_sf"/>
</dbReference>
<feature type="compositionally biased region" description="Low complexity" evidence="1">
    <location>
        <begin position="549"/>
        <end position="565"/>
    </location>
</feature>
<dbReference type="GeneID" id="10501761"/>
<dbReference type="AlphaFoldDB" id="F0ZLP5"/>
<name>F0ZLP5_DICPU</name>
<sequence length="749" mass="83846">MNFFKFMGQNLTSNQSFPYNVGNVVTGYVGRSVWTLHQGTKKDDGSAVSIFNFDVKKNPSKLEVAKNGFKRAKTIRHPNFIKYLDGMENESNIYIVTEPVQPLDEQIEDIRSFENAISWGIYQVTKGLAFLNNDCNLTHGNIQVSSIFVTKSGDWKIGGLDFVSDVKDIGNSILKNHHDLIPSKYKPPEITKSQWSQISSSPPNSIDSWMLGCLIYECYSGSLTAAEDIRNINEVPKILHGGYQKLFSVKTESRLNPNKLLESQYFQNVFVETCVFLENITLKDTFEKEQFFKKIDQYIEKIPKNICKFKILPHLVTAFDLGPVNPKLLGTLLKIGSSLSTDEYNNKIVPSVVKWFACDDRALRINLLENLEFYIQHLNENTVNEQIFPNVVNGFNDNPTLKEITIKSMLLFAPKLSEKTMIQLLKYLAALQKDQQPGIRTNTTICLGRITEYMSDQTRKRVLIPAFSTALKDPFIPSQNAAIQAFMFTQNYYTIEEMAVRIIPELTRCLISPDKSIRTASFQAVNLFLQKIEKNIDNVYSSGGNPAESTGSQQSPAPSQQTQSGDSMLGWAVGMTKKLYSGENSPATTGSMNSNPNSTPTPTSNSTSPPSNNNSNQKSQSNQNSTNSSLNSSSSSSINKPSPKSTTSLHSNKPSKVVNDGWGDDDSYDIPEPTTKKQTPKYSNDNDNDDDEENDDSYKEYNKYKEDLPRLSTPSKPSSSTPTSNSGNKPMTLTSKKPTKISNWDEGWD</sequence>
<proteinExistence type="predicted"/>
<protein>
    <recommendedName>
        <fullName evidence="2">Protein kinase domain-containing protein</fullName>
    </recommendedName>
</protein>
<dbReference type="RefSeq" id="XP_003288328.1">
    <property type="nucleotide sequence ID" value="XM_003288280.1"/>
</dbReference>
<dbReference type="GO" id="GO:0005524">
    <property type="term" value="F:ATP binding"/>
    <property type="evidence" value="ECO:0007669"/>
    <property type="project" value="InterPro"/>
</dbReference>
<feature type="compositionally biased region" description="Low complexity" evidence="1">
    <location>
        <begin position="593"/>
        <end position="648"/>
    </location>
</feature>
<feature type="compositionally biased region" description="Low complexity" evidence="1">
    <location>
        <begin position="712"/>
        <end position="726"/>
    </location>
</feature>
<evidence type="ECO:0000256" key="1">
    <source>
        <dbReference type="SAM" id="MobiDB-lite"/>
    </source>
</evidence>
<dbReference type="SUPFAM" id="SSF56112">
    <property type="entry name" value="Protein kinase-like (PK-like)"/>
    <property type="match status" value="1"/>
</dbReference>
<dbReference type="PROSITE" id="PS50011">
    <property type="entry name" value="PROTEIN_KINASE_DOM"/>
    <property type="match status" value="1"/>
</dbReference>
<feature type="region of interest" description="Disordered" evidence="1">
    <location>
        <begin position="580"/>
        <end position="749"/>
    </location>
</feature>
<dbReference type="InParanoid" id="F0ZLP5"/>
<feature type="domain" description="Protein kinase" evidence="2">
    <location>
        <begin position="15"/>
        <end position="266"/>
    </location>
</feature>
<evidence type="ECO:0000259" key="2">
    <source>
        <dbReference type="PROSITE" id="PS50011"/>
    </source>
</evidence>
<dbReference type="Gene3D" id="1.10.510.10">
    <property type="entry name" value="Transferase(Phosphotransferase) domain 1"/>
    <property type="match status" value="1"/>
</dbReference>
<feature type="compositionally biased region" description="Acidic residues" evidence="1">
    <location>
        <begin position="686"/>
        <end position="695"/>
    </location>
</feature>
<dbReference type="OrthoDB" id="447103at2759"/>
<dbReference type="Pfam" id="PF00069">
    <property type="entry name" value="Pkinase"/>
    <property type="match status" value="1"/>
</dbReference>
<dbReference type="FunCoup" id="F0ZLP5">
    <property type="interactions" value="869"/>
</dbReference>
<reference evidence="4" key="1">
    <citation type="journal article" date="2011" name="Genome Biol.">
        <title>Comparative genomics of the social amoebae Dictyostelium discoideum and Dictyostelium purpureum.</title>
        <authorList>
            <consortium name="US DOE Joint Genome Institute (JGI-PGF)"/>
            <person name="Sucgang R."/>
            <person name="Kuo A."/>
            <person name="Tian X."/>
            <person name="Salerno W."/>
            <person name="Parikh A."/>
            <person name="Feasley C.L."/>
            <person name="Dalin E."/>
            <person name="Tu H."/>
            <person name="Huang E."/>
            <person name="Barry K."/>
            <person name="Lindquist E."/>
            <person name="Shapiro H."/>
            <person name="Bruce D."/>
            <person name="Schmutz J."/>
            <person name="Salamov A."/>
            <person name="Fey P."/>
            <person name="Gaudet P."/>
            <person name="Anjard C."/>
            <person name="Babu M.M."/>
            <person name="Basu S."/>
            <person name="Bushmanova Y."/>
            <person name="van der Wel H."/>
            <person name="Katoh-Kurasawa M."/>
            <person name="Dinh C."/>
            <person name="Coutinho P.M."/>
            <person name="Saito T."/>
            <person name="Elias M."/>
            <person name="Schaap P."/>
            <person name="Kay R.R."/>
            <person name="Henrissat B."/>
            <person name="Eichinger L."/>
            <person name="Rivero F."/>
            <person name="Putnam N.H."/>
            <person name="West C.M."/>
            <person name="Loomis W.F."/>
            <person name="Chisholm R.L."/>
            <person name="Shaulsky G."/>
            <person name="Strassmann J.E."/>
            <person name="Queller D.C."/>
            <person name="Kuspa A."/>
            <person name="Grigoriev I.V."/>
        </authorList>
    </citation>
    <scope>NUCLEOTIDE SEQUENCE [LARGE SCALE GENOMIC DNA]</scope>
    <source>
        <strain evidence="4">QSDP1</strain>
    </source>
</reference>
<dbReference type="Gene3D" id="1.25.10.10">
    <property type="entry name" value="Leucine-rich Repeat Variant"/>
    <property type="match status" value="1"/>
</dbReference>
<feature type="region of interest" description="Disordered" evidence="1">
    <location>
        <begin position="540"/>
        <end position="566"/>
    </location>
</feature>
<feature type="compositionally biased region" description="Polar residues" evidence="1">
    <location>
        <begin position="727"/>
        <end position="742"/>
    </location>
</feature>
<keyword evidence="4" id="KW-1185">Reference proteome</keyword>
<dbReference type="Proteomes" id="UP000001064">
    <property type="component" value="Unassembled WGS sequence"/>
</dbReference>
<accession>F0ZLP5</accession>
<dbReference type="InterPro" id="IPR000719">
    <property type="entry name" value="Prot_kinase_dom"/>
</dbReference>
<dbReference type="eggNOG" id="KOG1243">
    <property type="taxonomic scope" value="Eukaryota"/>
</dbReference>
<dbReference type="PANTHER" id="PTHR12984">
    <property type="entry name" value="SCY1-RELATED S/T PROTEIN KINASE-LIKE"/>
    <property type="match status" value="1"/>
</dbReference>
<dbReference type="KEGG" id="dpp:DICPUDRAFT_55347"/>
<dbReference type="SUPFAM" id="SSF48371">
    <property type="entry name" value="ARM repeat"/>
    <property type="match status" value="1"/>
</dbReference>
<feature type="compositionally biased region" description="Basic and acidic residues" evidence="1">
    <location>
        <begin position="696"/>
        <end position="709"/>
    </location>
</feature>
<feature type="compositionally biased region" description="Polar residues" evidence="1">
    <location>
        <begin position="582"/>
        <end position="592"/>
    </location>
</feature>
<dbReference type="EMBL" id="GL871070">
    <property type="protein sequence ID" value="EGC35135.1"/>
    <property type="molecule type" value="Genomic_DNA"/>
</dbReference>